<evidence type="ECO:0000313" key="3">
    <source>
        <dbReference type="EMBL" id="MPW16740.1"/>
    </source>
</evidence>
<dbReference type="EMBL" id="WHNP01000005">
    <property type="protein sequence ID" value="MPW16740.1"/>
    <property type="molecule type" value="Genomic_DNA"/>
</dbReference>
<organism evidence="3 4">
    <name type="scientific">Paraburkholderia franconis</name>
    <dbReference type="NCBI Taxonomy" id="2654983"/>
    <lineage>
        <taxon>Bacteria</taxon>
        <taxon>Pseudomonadati</taxon>
        <taxon>Pseudomonadota</taxon>
        <taxon>Betaproteobacteria</taxon>
        <taxon>Burkholderiales</taxon>
        <taxon>Burkholderiaceae</taxon>
        <taxon>Paraburkholderia</taxon>
    </lineage>
</organism>
<protein>
    <submittedName>
        <fullName evidence="3">DUF1521 domain-containing protein</fullName>
    </submittedName>
</protein>
<dbReference type="Pfam" id="PF07481">
    <property type="entry name" value="DUF1521"/>
    <property type="match status" value="1"/>
</dbReference>
<proteinExistence type="predicted"/>
<evidence type="ECO:0000313" key="4">
    <source>
        <dbReference type="Proteomes" id="UP000484381"/>
    </source>
</evidence>
<keyword evidence="4" id="KW-1185">Reference proteome</keyword>
<feature type="region of interest" description="Disordered" evidence="1">
    <location>
        <begin position="231"/>
        <end position="276"/>
    </location>
</feature>
<comment type="caution">
    <text evidence="3">The sequence shown here is derived from an EMBL/GenBank/DDBJ whole genome shotgun (WGS) entry which is preliminary data.</text>
</comment>
<sequence>MKNQPFKESSMQATFDSTAHAFIDMSSAFTGTRALSQSVMQPFNPIPFEPGFGGNFMPSQEIDATSYSQQYSQTPHGISEQMSASNFHQSSGPFGFEQSFSYDSFRYQQDAPTCGGQNNNWSNTEVKDGKSSIDLGDYKLDLNKKDSSINMTNKQTAETTRIWGDPHIDTNGTSGMFKGPMSFNLPNGTKVTVGTQSQGNVSYADNVTITRGNDAYVVHGLSEKDSNPLTVQHQHNGRQLDAETPDGYSLVSNGKGKGWIDPQTGRAPTAGDFSKH</sequence>
<gene>
    <name evidence="3" type="ORF">GCT13_07265</name>
</gene>
<dbReference type="InterPro" id="IPR011086">
    <property type="entry name" value="DUF1521"/>
</dbReference>
<evidence type="ECO:0000256" key="1">
    <source>
        <dbReference type="SAM" id="MobiDB-lite"/>
    </source>
</evidence>
<feature type="domain" description="DUF1521" evidence="2">
    <location>
        <begin position="121"/>
        <end position="266"/>
    </location>
</feature>
<name>A0A7X1TEV9_9BURK</name>
<dbReference type="Proteomes" id="UP000484381">
    <property type="component" value="Unassembled WGS sequence"/>
</dbReference>
<accession>A0A7X1TEV9</accession>
<dbReference type="RefSeq" id="WP_152756421.1">
    <property type="nucleotide sequence ID" value="NZ_WHNP01000005.1"/>
</dbReference>
<reference evidence="3 4" key="1">
    <citation type="submission" date="2019-10" db="EMBL/GenBank/DDBJ databases">
        <title>Paraburkholderia sp. isolated from nodules of Mimosa pudica from Brazilian Atlantic Forest soils.</title>
        <authorList>
            <person name="Paulitsch F."/>
            <person name="Hungria M."/>
            <person name="Dall'Agnol R."/>
        </authorList>
    </citation>
    <scope>NUCLEOTIDE SEQUENCE [LARGE SCALE GENOMIC DNA]</scope>
    <source>
        <strain evidence="3 4">CNPSo 3157</strain>
    </source>
</reference>
<dbReference type="AlphaFoldDB" id="A0A7X1TEV9"/>
<evidence type="ECO:0000259" key="2">
    <source>
        <dbReference type="Pfam" id="PF07481"/>
    </source>
</evidence>